<accession>A0A9X1Q5T8</accession>
<evidence type="ECO:0000256" key="2">
    <source>
        <dbReference type="ARBA" id="ARBA00005272"/>
    </source>
</evidence>
<dbReference type="PANTHER" id="PTHR42913:SF3">
    <property type="entry name" value="64 KDA MITOCHONDRIAL NADH DEHYDROGENASE (EUROFUNG)"/>
    <property type="match status" value="1"/>
</dbReference>
<dbReference type="PANTHER" id="PTHR42913">
    <property type="entry name" value="APOPTOSIS-INDUCING FACTOR 1"/>
    <property type="match status" value="1"/>
</dbReference>
<comment type="cofactor">
    <cofactor evidence="1">
        <name>FAD</name>
        <dbReference type="ChEBI" id="CHEBI:57692"/>
    </cofactor>
</comment>
<keyword evidence="4" id="KW-0274">FAD</keyword>
<dbReference type="Proteomes" id="UP001139384">
    <property type="component" value="Unassembled WGS sequence"/>
</dbReference>
<dbReference type="InterPro" id="IPR051169">
    <property type="entry name" value="NADH-Q_oxidoreductase"/>
</dbReference>
<name>A0A9X1Q5T8_STRM4</name>
<dbReference type="GO" id="GO:0003955">
    <property type="term" value="F:NAD(P)H dehydrogenase (quinone) activity"/>
    <property type="evidence" value="ECO:0007669"/>
    <property type="project" value="TreeGrafter"/>
</dbReference>
<dbReference type="Pfam" id="PF07992">
    <property type="entry name" value="Pyr_redox_2"/>
    <property type="match status" value="1"/>
</dbReference>
<comment type="similarity">
    <text evidence="2">Belongs to the NADH dehydrogenase family.</text>
</comment>
<dbReference type="SUPFAM" id="SSF51905">
    <property type="entry name" value="FAD/NAD(P)-binding domain"/>
    <property type="match status" value="1"/>
</dbReference>
<evidence type="ECO:0000313" key="8">
    <source>
        <dbReference type="Proteomes" id="UP001139384"/>
    </source>
</evidence>
<evidence type="ECO:0000256" key="4">
    <source>
        <dbReference type="ARBA" id="ARBA00022827"/>
    </source>
</evidence>
<keyword evidence="3" id="KW-0285">Flavoprotein</keyword>
<evidence type="ECO:0000256" key="1">
    <source>
        <dbReference type="ARBA" id="ARBA00001974"/>
    </source>
</evidence>
<organism evidence="7 8">
    <name type="scientific">Streptomyces muensis</name>
    <dbReference type="NCBI Taxonomy" id="1077944"/>
    <lineage>
        <taxon>Bacteria</taxon>
        <taxon>Bacillati</taxon>
        <taxon>Actinomycetota</taxon>
        <taxon>Actinomycetes</taxon>
        <taxon>Kitasatosporales</taxon>
        <taxon>Streptomycetaceae</taxon>
        <taxon>Streptomyces</taxon>
    </lineage>
</organism>
<dbReference type="RefSeq" id="WP_234766781.1">
    <property type="nucleotide sequence ID" value="NZ_JAKEIP010000209.1"/>
</dbReference>
<dbReference type="GO" id="GO:0019646">
    <property type="term" value="P:aerobic electron transport chain"/>
    <property type="evidence" value="ECO:0007669"/>
    <property type="project" value="TreeGrafter"/>
</dbReference>
<protein>
    <submittedName>
        <fullName evidence="7">FAD-dependent oxidoreductase</fullName>
    </submittedName>
</protein>
<feature type="domain" description="FAD/NAD(P)-binding" evidence="6">
    <location>
        <begin position="6"/>
        <end position="288"/>
    </location>
</feature>
<reference evidence="7" key="1">
    <citation type="submission" date="2022-01" db="EMBL/GenBank/DDBJ databases">
        <title>Draft Genome Sequences of Seven Type Strains of the Genus Streptomyces.</title>
        <authorList>
            <person name="Aziz S."/>
            <person name="Coretto E."/>
            <person name="Chronakova A."/>
            <person name="Sproer C."/>
            <person name="Huber K."/>
            <person name="Nouioui I."/>
            <person name="Gross H."/>
        </authorList>
    </citation>
    <scope>NUCLEOTIDE SEQUENCE</scope>
    <source>
        <strain evidence="7">DSM 103493</strain>
    </source>
</reference>
<dbReference type="EMBL" id="JAKEIP010000209">
    <property type="protein sequence ID" value="MCF1598383.1"/>
    <property type="molecule type" value="Genomic_DNA"/>
</dbReference>
<proteinExistence type="inferred from homology"/>
<keyword evidence="8" id="KW-1185">Reference proteome</keyword>
<dbReference type="InterPro" id="IPR036188">
    <property type="entry name" value="FAD/NAD-bd_sf"/>
</dbReference>
<comment type="caution">
    <text evidence="7">The sequence shown here is derived from an EMBL/GenBank/DDBJ whole genome shotgun (WGS) entry which is preliminary data.</text>
</comment>
<gene>
    <name evidence="7" type="ORF">L0P92_33250</name>
</gene>
<evidence type="ECO:0000256" key="5">
    <source>
        <dbReference type="ARBA" id="ARBA00023002"/>
    </source>
</evidence>
<dbReference type="Gene3D" id="3.50.50.100">
    <property type="match status" value="1"/>
</dbReference>
<dbReference type="AlphaFoldDB" id="A0A9X1Q5T8"/>
<evidence type="ECO:0000313" key="7">
    <source>
        <dbReference type="EMBL" id="MCF1598383.1"/>
    </source>
</evidence>
<dbReference type="PRINTS" id="PR00469">
    <property type="entry name" value="PNDRDTASEII"/>
</dbReference>
<evidence type="ECO:0000259" key="6">
    <source>
        <dbReference type="Pfam" id="PF07992"/>
    </source>
</evidence>
<keyword evidence="5" id="KW-0560">Oxidoreductase</keyword>
<dbReference type="PRINTS" id="PR00368">
    <property type="entry name" value="FADPNR"/>
</dbReference>
<sequence>MNGNVDVVVIGGGYGGVTAANRLARRDGVTVTLVNPRPDFVSRIRLHQLVTGSDDAVEGFDEVLGGKVRLVVDTATLIDAAERRVTLAGGDTVPYDYLVYAVGSGAADPEVPGAAEFAHRVSDLEGARRLRAALDAMPASAPVTVVGAGPTGLETAAELAEAGRDVTLVCGDVLGPSLHARVRRPVARRLAALGVTVLEGPRARVTKVTGDAVQLADGRELPSAVTIWTAGFRVPDLAARSGLRTDADGRLVTDATLTSVADVRIVAAGDAAVMTGRPFRMSCQAAVQLGPAAAATILRRIAGKTPAPVRMFFAGQCLSLGRGEGVTQFSYPDDKVNALRIGGRAGAGVKEIACRFTLNKLVSGARKATR</sequence>
<dbReference type="InterPro" id="IPR023753">
    <property type="entry name" value="FAD/NAD-binding_dom"/>
</dbReference>
<evidence type="ECO:0000256" key="3">
    <source>
        <dbReference type="ARBA" id="ARBA00022630"/>
    </source>
</evidence>